<reference evidence="1 2" key="1">
    <citation type="submission" date="2017-03" db="EMBL/GenBank/DDBJ databases">
        <title>Foreign affairs: Plasmid Transfer between Roseobacters and Rhizobia.</title>
        <authorList>
            <person name="Bartling P."/>
            <person name="Bunk B."/>
            <person name="Overmann J."/>
            <person name="Brinkmann H."/>
            <person name="Petersen J."/>
        </authorList>
    </citation>
    <scope>NUCLEOTIDE SEQUENCE [LARGE SCALE GENOMIC DNA]</scope>
    <source>
        <strain evidence="1 2">MACL11</strain>
    </source>
</reference>
<dbReference type="EMBL" id="CP020330">
    <property type="protein sequence ID" value="AQZ52615.1"/>
    <property type="molecule type" value="Genomic_DNA"/>
</dbReference>
<accession>A0A1U9Z4H7</accession>
<proteinExistence type="predicted"/>
<organism evidence="1 2">
    <name type="scientific">Martelella mediterranea DSM 17316</name>
    <dbReference type="NCBI Taxonomy" id="1122214"/>
    <lineage>
        <taxon>Bacteria</taxon>
        <taxon>Pseudomonadati</taxon>
        <taxon>Pseudomonadota</taxon>
        <taxon>Alphaproteobacteria</taxon>
        <taxon>Hyphomicrobiales</taxon>
        <taxon>Aurantimonadaceae</taxon>
        <taxon>Martelella</taxon>
    </lineage>
</organism>
<dbReference type="KEGG" id="mmed:Mame_03306"/>
<evidence type="ECO:0000313" key="2">
    <source>
        <dbReference type="Proteomes" id="UP000191135"/>
    </source>
</evidence>
<dbReference type="Proteomes" id="UP000191135">
    <property type="component" value="Chromosome"/>
</dbReference>
<keyword evidence="2" id="KW-1185">Reference proteome</keyword>
<gene>
    <name evidence="1" type="ORF">Mame_03306</name>
</gene>
<protein>
    <submittedName>
        <fullName evidence="1">Uncharacterized protein</fullName>
    </submittedName>
</protein>
<name>A0A1U9Z4H7_9HYPH</name>
<evidence type="ECO:0000313" key="1">
    <source>
        <dbReference type="EMBL" id="AQZ52615.1"/>
    </source>
</evidence>
<dbReference type="AlphaFoldDB" id="A0A1U9Z4H7"/>
<sequence length="40" mass="4264">MSGLNLDGPLTVSVVGVWRIQLPSNKQDTGGNSLARPEKK</sequence>
<dbReference type="STRING" id="1122214.Mame_03306"/>